<keyword evidence="3" id="KW-0479">Metal-binding</keyword>
<evidence type="ECO:0000313" key="9">
    <source>
        <dbReference type="Proteomes" id="UP000264353"/>
    </source>
</evidence>
<evidence type="ECO:0000256" key="6">
    <source>
        <dbReference type="PROSITE-ProRule" id="PRU00175"/>
    </source>
</evidence>
<dbReference type="PANTHER" id="PTHR15710:SF93">
    <property type="entry name" value="E3 UBIQUITIN-PROTEIN LIGASE RHC2A-RELATED"/>
    <property type="match status" value="1"/>
</dbReference>
<dbReference type="SMART" id="SM00184">
    <property type="entry name" value="RING"/>
    <property type="match status" value="1"/>
</dbReference>
<dbReference type="PROSITE" id="PS50089">
    <property type="entry name" value="ZF_RING_2"/>
    <property type="match status" value="1"/>
</dbReference>
<dbReference type="InterPro" id="IPR010543">
    <property type="entry name" value="DUF1117"/>
</dbReference>
<name>A0A397ZP98_BRACM</name>
<dbReference type="InterPro" id="IPR001841">
    <property type="entry name" value="Znf_RING"/>
</dbReference>
<comment type="catalytic activity">
    <reaction evidence="1">
        <text>S-ubiquitinyl-[E2 ubiquitin-conjugating enzyme]-L-cysteine + [acceptor protein]-L-lysine = [E2 ubiquitin-conjugating enzyme]-L-cysteine + N(6)-ubiquitinyl-[acceptor protein]-L-lysine.</text>
        <dbReference type="EC" id="2.3.2.27"/>
    </reaction>
</comment>
<dbReference type="EC" id="2.3.2.27" evidence="2"/>
<dbReference type="Pfam" id="PF13639">
    <property type="entry name" value="zf-RING_2"/>
    <property type="match status" value="1"/>
</dbReference>
<gene>
    <name evidence="8" type="ORF">BRARA_D02407</name>
</gene>
<sequence>MASGSYWCYSCNRFVWVSSSISCPDCCGAAPTALVLRGPDASEAYDRSAFHMYYDDGSDSGLRPLPPSMSEFLLGSGFDRLHVIEIDRIHLESDSQSHCAVCKESFELKSSAKEMPCNHIYHADCILPWLAIRNSCPVCRHELPAEDVTVAAGDDDSAAGLTIWRLPGGGFAVGRIPGGDRVMPVVYTEVDGGRLGEERLTRRGGGFAGRIMRLFGCFSGSGSRSKVTSRVQLRLPRGDEIG</sequence>
<reference evidence="8 9" key="1">
    <citation type="submission" date="2018-06" db="EMBL/GenBank/DDBJ databases">
        <title>WGS assembly of Brassica rapa FPsc.</title>
        <authorList>
            <person name="Bowman J."/>
            <person name="Kohchi T."/>
            <person name="Yamato K."/>
            <person name="Jenkins J."/>
            <person name="Shu S."/>
            <person name="Ishizaki K."/>
            <person name="Yamaoka S."/>
            <person name="Nishihama R."/>
            <person name="Nakamura Y."/>
            <person name="Berger F."/>
            <person name="Adam C."/>
            <person name="Aki S."/>
            <person name="Althoff F."/>
            <person name="Araki T."/>
            <person name="Arteaga-Vazquez M."/>
            <person name="Balasubrmanian S."/>
            <person name="Bauer D."/>
            <person name="Boehm C."/>
            <person name="Briginshaw L."/>
            <person name="Caballero-Perez J."/>
            <person name="Catarino B."/>
            <person name="Chen F."/>
            <person name="Chiyoda S."/>
            <person name="Chovatia M."/>
            <person name="Davies K."/>
            <person name="Delmans M."/>
            <person name="Demura T."/>
            <person name="Dierschke T."/>
            <person name="Dolan L."/>
            <person name="Dorantes-Acosta A."/>
            <person name="Eklund D."/>
            <person name="Florent S."/>
            <person name="Flores-Sandoval E."/>
            <person name="Fujiyama A."/>
            <person name="Fukuzawa H."/>
            <person name="Galik B."/>
            <person name="Grimanelli D."/>
            <person name="Grimwood J."/>
            <person name="Grossniklaus U."/>
            <person name="Hamada T."/>
            <person name="Haseloff J."/>
            <person name="Hetherington A."/>
            <person name="Higo A."/>
            <person name="Hirakawa Y."/>
            <person name="Hundley H."/>
            <person name="Ikeda Y."/>
            <person name="Inoue K."/>
            <person name="Inoue S."/>
            <person name="Ishida S."/>
            <person name="Jia Q."/>
            <person name="Kakita M."/>
            <person name="Kanazawa T."/>
            <person name="Kawai Y."/>
            <person name="Kawashima T."/>
            <person name="Kennedy M."/>
            <person name="Kinose K."/>
            <person name="Kinoshita T."/>
            <person name="Kohara Y."/>
            <person name="Koide E."/>
            <person name="Komatsu K."/>
            <person name="Kopischke S."/>
            <person name="Kubo M."/>
            <person name="Kyozuka J."/>
            <person name="Lagercrantz U."/>
            <person name="Lin S."/>
            <person name="Lindquist E."/>
            <person name="Lipzen A."/>
            <person name="Lu C."/>
            <person name="Luna E."/>
            <person name="Martienssen R."/>
            <person name="Minamino N."/>
            <person name="Mizutani M."/>
            <person name="Mizutani M."/>
            <person name="Mochizuki N."/>
            <person name="Monte I."/>
            <person name="Mosher R."/>
            <person name="Nagasaki H."/>
            <person name="Nakagami H."/>
            <person name="Naramoto S."/>
            <person name="Nishitani K."/>
            <person name="Ohtani M."/>
            <person name="Okamoto T."/>
            <person name="Okumura M."/>
            <person name="Phillips J."/>
            <person name="Pollak B."/>
            <person name="Reinders A."/>
            <person name="Roevekamp M."/>
            <person name="Sano R."/>
            <person name="Sawa S."/>
            <person name="Schmid M."/>
            <person name="Shirakawa M."/>
            <person name="Solano R."/>
            <person name="Spunde A."/>
            <person name="Suetsugu N."/>
            <person name="Sugano S."/>
            <person name="Sugiyama A."/>
            <person name="Sun R."/>
            <person name="Suzuki Y."/>
            <person name="Takenaka M."/>
            <person name="Takezawa D."/>
            <person name="Tomogane H."/>
            <person name="Tsuzuki M."/>
            <person name="Ueda T."/>
            <person name="Umeda M."/>
            <person name="Ward J."/>
            <person name="Watanabe Y."/>
            <person name="Yazaki K."/>
            <person name="Yokoyama R."/>
            <person name="Yoshitake Y."/>
            <person name="Yotsui I."/>
            <person name="Zachgo S."/>
            <person name="Schmutz J."/>
        </authorList>
    </citation>
    <scope>NUCLEOTIDE SEQUENCE [LARGE SCALE GENOMIC DNA]</scope>
    <source>
        <strain evidence="9">cv. B-3</strain>
    </source>
</reference>
<evidence type="ECO:0000256" key="5">
    <source>
        <dbReference type="ARBA" id="ARBA00022833"/>
    </source>
</evidence>
<dbReference type="GO" id="GO:0008270">
    <property type="term" value="F:zinc ion binding"/>
    <property type="evidence" value="ECO:0007669"/>
    <property type="project" value="UniProtKB-KW"/>
</dbReference>
<evidence type="ECO:0000313" key="8">
    <source>
        <dbReference type="EMBL" id="RID67321.1"/>
    </source>
</evidence>
<dbReference type="GO" id="GO:0061630">
    <property type="term" value="F:ubiquitin protein ligase activity"/>
    <property type="evidence" value="ECO:0007669"/>
    <property type="project" value="UniProtKB-EC"/>
</dbReference>
<protein>
    <recommendedName>
        <fullName evidence="2">RING-type E3 ubiquitin transferase</fullName>
        <ecNumber evidence="2">2.3.2.27</ecNumber>
    </recommendedName>
</protein>
<organism evidence="8 9">
    <name type="scientific">Brassica campestris</name>
    <name type="common">Field mustard</name>
    <dbReference type="NCBI Taxonomy" id="3711"/>
    <lineage>
        <taxon>Eukaryota</taxon>
        <taxon>Viridiplantae</taxon>
        <taxon>Streptophyta</taxon>
        <taxon>Embryophyta</taxon>
        <taxon>Tracheophyta</taxon>
        <taxon>Spermatophyta</taxon>
        <taxon>Magnoliopsida</taxon>
        <taxon>eudicotyledons</taxon>
        <taxon>Gunneridae</taxon>
        <taxon>Pentapetalae</taxon>
        <taxon>rosids</taxon>
        <taxon>malvids</taxon>
        <taxon>Brassicales</taxon>
        <taxon>Brassicaceae</taxon>
        <taxon>Brassiceae</taxon>
        <taxon>Brassica</taxon>
    </lineage>
</organism>
<dbReference type="SUPFAM" id="SSF57850">
    <property type="entry name" value="RING/U-box"/>
    <property type="match status" value="1"/>
</dbReference>
<proteinExistence type="predicted"/>
<dbReference type="Gene3D" id="3.30.40.10">
    <property type="entry name" value="Zinc/RING finger domain, C3HC4 (zinc finger)"/>
    <property type="match status" value="1"/>
</dbReference>
<dbReference type="InterPro" id="IPR013083">
    <property type="entry name" value="Znf_RING/FYVE/PHD"/>
</dbReference>
<dbReference type="AlphaFoldDB" id="A0A397ZP98"/>
<evidence type="ECO:0000256" key="2">
    <source>
        <dbReference type="ARBA" id="ARBA00012483"/>
    </source>
</evidence>
<accession>A0A397ZP98</accession>
<dbReference type="EMBL" id="CM010631">
    <property type="protein sequence ID" value="RID67321.1"/>
    <property type="molecule type" value="Genomic_DNA"/>
</dbReference>
<feature type="domain" description="RING-type" evidence="7">
    <location>
        <begin position="99"/>
        <end position="140"/>
    </location>
</feature>
<keyword evidence="5" id="KW-0862">Zinc</keyword>
<evidence type="ECO:0000256" key="1">
    <source>
        <dbReference type="ARBA" id="ARBA00000900"/>
    </source>
</evidence>
<evidence type="ECO:0000256" key="3">
    <source>
        <dbReference type="ARBA" id="ARBA00022723"/>
    </source>
</evidence>
<dbReference type="Pfam" id="PF06547">
    <property type="entry name" value="DUF1117"/>
    <property type="match status" value="1"/>
</dbReference>
<dbReference type="Proteomes" id="UP000264353">
    <property type="component" value="Chromosome A4"/>
</dbReference>
<evidence type="ECO:0000256" key="4">
    <source>
        <dbReference type="ARBA" id="ARBA00022771"/>
    </source>
</evidence>
<dbReference type="PANTHER" id="PTHR15710">
    <property type="entry name" value="E3 UBIQUITIN-PROTEIN LIGASE PRAJA"/>
    <property type="match status" value="1"/>
</dbReference>
<evidence type="ECO:0000259" key="7">
    <source>
        <dbReference type="PROSITE" id="PS50089"/>
    </source>
</evidence>
<keyword evidence="4 6" id="KW-0863">Zinc-finger</keyword>